<reference evidence="1 2" key="1">
    <citation type="submission" date="2024-10" db="EMBL/GenBank/DDBJ databases">
        <title>The Natural Products Discovery Center: Release of the First 8490 Sequenced Strains for Exploring Actinobacteria Biosynthetic Diversity.</title>
        <authorList>
            <person name="Kalkreuter E."/>
            <person name="Kautsar S.A."/>
            <person name="Yang D."/>
            <person name="Bader C.D."/>
            <person name="Teijaro C.N."/>
            <person name="Fluegel L."/>
            <person name="Davis C.M."/>
            <person name="Simpson J.R."/>
            <person name="Lauterbach L."/>
            <person name="Steele A.D."/>
            <person name="Gui C."/>
            <person name="Meng S."/>
            <person name="Li G."/>
            <person name="Viehrig K."/>
            <person name="Ye F."/>
            <person name="Su P."/>
            <person name="Kiefer A.F."/>
            <person name="Nichols A."/>
            <person name="Cepeda A.J."/>
            <person name="Yan W."/>
            <person name="Fan B."/>
            <person name="Jiang Y."/>
            <person name="Adhikari A."/>
            <person name="Zheng C.-J."/>
            <person name="Schuster L."/>
            <person name="Cowan T.M."/>
            <person name="Smanski M.J."/>
            <person name="Chevrette M.G."/>
            <person name="De Carvalho L.P.S."/>
            <person name="Shen B."/>
        </authorList>
    </citation>
    <scope>NUCLEOTIDE SEQUENCE [LARGE SCALE GENOMIC DNA]</scope>
    <source>
        <strain evidence="1 2">NPDC019481</strain>
    </source>
</reference>
<keyword evidence="2" id="KW-1185">Reference proteome</keyword>
<proteinExistence type="predicted"/>
<evidence type="ECO:0000313" key="1">
    <source>
        <dbReference type="EMBL" id="MFI2485881.1"/>
    </source>
</evidence>
<dbReference type="InterPro" id="IPR025850">
    <property type="entry name" value="SUKH-3"/>
</dbReference>
<gene>
    <name evidence="1" type="ORF">ACH47X_03175</name>
</gene>
<protein>
    <submittedName>
        <fullName evidence="1">SUKH-3 domain-containing protein</fullName>
    </submittedName>
</protein>
<evidence type="ECO:0000313" key="2">
    <source>
        <dbReference type="Proteomes" id="UP001611580"/>
    </source>
</evidence>
<accession>A0ABW7XEI1</accession>
<sequence length="143" mass="15448">MVTLTKAGWLPERSIQIDHWTALLGAEGVKVHAAAAAFLAEFGGLTVENGGPGITRAREPFALDPEECVGEGDRFLDWSQDLGHQIVPVGVLDHGRFFLGLDERSELYVVEGFVSTFGPMPLAMDRLVLGVMPEAVDETAADR</sequence>
<dbReference type="EMBL" id="JBIRYI010000001">
    <property type="protein sequence ID" value="MFI2485881.1"/>
    <property type="molecule type" value="Genomic_DNA"/>
</dbReference>
<organism evidence="1 2">
    <name type="scientific">Promicromonospora kroppenstedtii</name>
    <dbReference type="NCBI Taxonomy" id="440482"/>
    <lineage>
        <taxon>Bacteria</taxon>
        <taxon>Bacillati</taxon>
        <taxon>Actinomycetota</taxon>
        <taxon>Actinomycetes</taxon>
        <taxon>Micrococcales</taxon>
        <taxon>Promicromonosporaceae</taxon>
        <taxon>Promicromonospora</taxon>
    </lineage>
</organism>
<name>A0ABW7XEI1_9MICO</name>
<dbReference type="Pfam" id="PF14433">
    <property type="entry name" value="SUKH-3"/>
    <property type="match status" value="1"/>
</dbReference>
<dbReference type="RefSeq" id="WP_397401295.1">
    <property type="nucleotide sequence ID" value="NZ_JBIRYI010000001.1"/>
</dbReference>
<dbReference type="Proteomes" id="UP001611580">
    <property type="component" value="Unassembled WGS sequence"/>
</dbReference>
<comment type="caution">
    <text evidence="1">The sequence shown here is derived from an EMBL/GenBank/DDBJ whole genome shotgun (WGS) entry which is preliminary data.</text>
</comment>